<accession>A0A501WA69</accession>
<dbReference type="EMBL" id="VFRQ01000002">
    <property type="protein sequence ID" value="TPE45365.1"/>
    <property type="molecule type" value="Genomic_DNA"/>
</dbReference>
<reference evidence="1 2" key="1">
    <citation type="submission" date="2019-06" db="EMBL/GenBank/DDBJ databases">
        <title>A novel bacterium of genus Pontibacter, isolated from marine sediment.</title>
        <authorList>
            <person name="Huang H."/>
            <person name="Mo K."/>
            <person name="Hu Y."/>
        </authorList>
    </citation>
    <scope>NUCLEOTIDE SEQUENCE [LARGE SCALE GENOMIC DNA]</scope>
    <source>
        <strain evidence="1 2">HB172049</strain>
    </source>
</reference>
<sequence>MPEHLGSILCKYKSVQRNATNTNAMPHRHLLKPLLLCLLLLPLACAQSPENKAEQIARRVLDNMGGEKGWEDTRYLAWTFNDQYQVWDKQQHRFRWEMDSLVAVMNIDTKNGKVYADGRELPDGEEKQKLLEQAYALWINNSYWLVMPFKLLDPGVNLTYLGEEKTMDGAPADVLQMTFEEVGLTPQNKYKVWVDKEQGLVTQWAFFRNYEDAEPAFTRRWSDYRDYGSIKLASDRSNPQSDFELFHIAAPAKVPEKVFNSPKPIKKL</sequence>
<evidence type="ECO:0008006" key="3">
    <source>
        <dbReference type="Google" id="ProtNLM"/>
    </source>
</evidence>
<gene>
    <name evidence="1" type="ORF">FJM65_04845</name>
</gene>
<comment type="caution">
    <text evidence="1">The sequence shown here is derived from an EMBL/GenBank/DDBJ whole genome shotgun (WGS) entry which is preliminary data.</text>
</comment>
<dbReference type="Pfam" id="PF20113">
    <property type="entry name" value="DUF6503"/>
    <property type="match status" value="1"/>
</dbReference>
<dbReference type="AlphaFoldDB" id="A0A501WA69"/>
<name>A0A501WA69_9BACT</name>
<protein>
    <recommendedName>
        <fullName evidence="3">Outer membrane lipoprotein-sorting protein</fullName>
    </recommendedName>
</protein>
<dbReference type="RefSeq" id="WP_140620022.1">
    <property type="nucleotide sequence ID" value="NZ_VFRQ01000002.1"/>
</dbReference>
<dbReference type="OrthoDB" id="892266at2"/>
<organism evidence="1 2">
    <name type="scientific">Pontibacter mangrovi</name>
    <dbReference type="NCBI Taxonomy" id="2589816"/>
    <lineage>
        <taxon>Bacteria</taxon>
        <taxon>Pseudomonadati</taxon>
        <taxon>Bacteroidota</taxon>
        <taxon>Cytophagia</taxon>
        <taxon>Cytophagales</taxon>
        <taxon>Hymenobacteraceae</taxon>
        <taxon>Pontibacter</taxon>
    </lineage>
</organism>
<dbReference type="Proteomes" id="UP000316727">
    <property type="component" value="Unassembled WGS sequence"/>
</dbReference>
<evidence type="ECO:0000313" key="1">
    <source>
        <dbReference type="EMBL" id="TPE45365.1"/>
    </source>
</evidence>
<dbReference type="InterPro" id="IPR045444">
    <property type="entry name" value="DUF6503"/>
</dbReference>
<evidence type="ECO:0000313" key="2">
    <source>
        <dbReference type="Proteomes" id="UP000316727"/>
    </source>
</evidence>
<proteinExistence type="predicted"/>
<keyword evidence="2" id="KW-1185">Reference proteome</keyword>